<comment type="caution">
    <text evidence="2">The sequence shown here is derived from an EMBL/GenBank/DDBJ whole genome shotgun (WGS) entry which is preliminary data.</text>
</comment>
<gene>
    <name evidence="2" type="ORF">CDL12_12938</name>
</gene>
<keyword evidence="3" id="KW-1185">Reference proteome</keyword>
<dbReference type="Proteomes" id="UP000231279">
    <property type="component" value="Unassembled WGS sequence"/>
</dbReference>
<dbReference type="EMBL" id="NKXS01002282">
    <property type="protein sequence ID" value="PIN14437.1"/>
    <property type="molecule type" value="Genomic_DNA"/>
</dbReference>
<dbReference type="AlphaFoldDB" id="A0A2G9HA82"/>
<feature type="region of interest" description="Disordered" evidence="1">
    <location>
        <begin position="79"/>
        <end position="108"/>
    </location>
</feature>
<proteinExistence type="predicted"/>
<evidence type="ECO:0000256" key="1">
    <source>
        <dbReference type="SAM" id="MobiDB-lite"/>
    </source>
</evidence>
<dbReference type="OrthoDB" id="1751835at2759"/>
<accession>A0A2G9HA82</accession>
<sequence>MGSSRSCSAYSPCGLPSMRILGSTRYIQILTQRRDGSMLSLFNAPCLPSTSLHQTAYAVLPCPTSPPMNRTLRESVIGGGRNIPLNHRRGLSLNGAPNSKDSPDENLDLFSKSRRSLSVASSDESDVSVKLGRLSIGSVKQGKSGFDDLLSSADGGKHDYDW</sequence>
<evidence type="ECO:0000313" key="2">
    <source>
        <dbReference type="EMBL" id="PIN14437.1"/>
    </source>
</evidence>
<protein>
    <submittedName>
        <fullName evidence="2">Uncharacterized protein</fullName>
    </submittedName>
</protein>
<name>A0A2G9HA82_9LAMI</name>
<feature type="region of interest" description="Disordered" evidence="1">
    <location>
        <begin position="139"/>
        <end position="162"/>
    </location>
</feature>
<reference evidence="3" key="1">
    <citation type="journal article" date="2018" name="Gigascience">
        <title>Genome assembly of the Pink Ipe (Handroanthus impetiginosus, Bignoniaceae), a highly valued, ecologically keystone Neotropical timber forest tree.</title>
        <authorList>
            <person name="Silva-Junior O.B."/>
            <person name="Grattapaglia D."/>
            <person name="Novaes E."/>
            <person name="Collevatti R.G."/>
        </authorList>
    </citation>
    <scope>NUCLEOTIDE SEQUENCE [LARGE SCALE GENOMIC DNA]</scope>
    <source>
        <strain evidence="3">cv. UFG-1</strain>
    </source>
</reference>
<organism evidence="2 3">
    <name type="scientific">Handroanthus impetiginosus</name>
    <dbReference type="NCBI Taxonomy" id="429701"/>
    <lineage>
        <taxon>Eukaryota</taxon>
        <taxon>Viridiplantae</taxon>
        <taxon>Streptophyta</taxon>
        <taxon>Embryophyta</taxon>
        <taxon>Tracheophyta</taxon>
        <taxon>Spermatophyta</taxon>
        <taxon>Magnoliopsida</taxon>
        <taxon>eudicotyledons</taxon>
        <taxon>Gunneridae</taxon>
        <taxon>Pentapetalae</taxon>
        <taxon>asterids</taxon>
        <taxon>lamiids</taxon>
        <taxon>Lamiales</taxon>
        <taxon>Bignoniaceae</taxon>
        <taxon>Crescentiina</taxon>
        <taxon>Tabebuia alliance</taxon>
        <taxon>Handroanthus</taxon>
    </lineage>
</organism>
<evidence type="ECO:0000313" key="3">
    <source>
        <dbReference type="Proteomes" id="UP000231279"/>
    </source>
</evidence>
<dbReference type="STRING" id="429701.A0A2G9HA82"/>